<dbReference type="InterPro" id="IPR024344">
    <property type="entry name" value="MDMPI_metal-binding"/>
</dbReference>
<dbReference type="AlphaFoldDB" id="A0A8J3RD96"/>
<dbReference type="InterPro" id="IPR034660">
    <property type="entry name" value="DinB/YfiT-like"/>
</dbReference>
<evidence type="ECO:0000313" key="3">
    <source>
        <dbReference type="Proteomes" id="UP000610966"/>
    </source>
</evidence>
<dbReference type="NCBIfam" id="TIGR03083">
    <property type="entry name" value="maleylpyruvate isomerase family mycothiol-dependent enzyme"/>
    <property type="match status" value="1"/>
</dbReference>
<dbReference type="Proteomes" id="UP000610966">
    <property type="component" value="Unassembled WGS sequence"/>
</dbReference>
<sequence length="193" mass="20971">MGEYVDLLGMLVRALDQAGTVIAKIQPEQAALPTPCRSWDVRALVNHVVDEVHQFAVVTAGGKRNHLGVDVIGDDWTGAYRAAADELIAAWRQPGALERPQRLPFGEIPATWAVGQHVTELVIHAWDIARATGQPTDLDPELGRVALQWGQDNLQPEFRGDEADGHHIGPAVRVPDDAPLYDRVAAFGGRDPS</sequence>
<gene>
    <name evidence="2" type="ORF">Mth01_48930</name>
</gene>
<dbReference type="InterPro" id="IPR017517">
    <property type="entry name" value="Maleyloyr_isom"/>
</dbReference>
<dbReference type="Pfam" id="PF11716">
    <property type="entry name" value="MDMPI_N"/>
    <property type="match status" value="1"/>
</dbReference>
<dbReference type="InterPro" id="IPR017520">
    <property type="entry name" value="CHP03086"/>
</dbReference>
<reference evidence="2" key="1">
    <citation type="submission" date="2021-01" db="EMBL/GenBank/DDBJ databases">
        <title>Whole genome shotgun sequence of Sphaerimonospora thailandensis NBRC 107569.</title>
        <authorList>
            <person name="Komaki H."/>
            <person name="Tamura T."/>
        </authorList>
    </citation>
    <scope>NUCLEOTIDE SEQUENCE</scope>
    <source>
        <strain evidence="2">NBRC 107569</strain>
    </source>
</reference>
<proteinExistence type="predicted"/>
<keyword evidence="3" id="KW-1185">Reference proteome</keyword>
<comment type="caution">
    <text evidence="2">The sequence shown here is derived from an EMBL/GenBank/DDBJ whole genome shotgun (WGS) entry which is preliminary data.</text>
</comment>
<dbReference type="SUPFAM" id="SSF109854">
    <property type="entry name" value="DinB/YfiT-like putative metalloenzymes"/>
    <property type="match status" value="1"/>
</dbReference>
<accession>A0A8J3RD96</accession>
<protein>
    <submittedName>
        <fullName evidence="2">TIGR03086 family protein</fullName>
    </submittedName>
</protein>
<name>A0A8J3RD96_9ACTN</name>
<dbReference type="NCBIfam" id="TIGR03086">
    <property type="entry name" value="TIGR03086 family metal-binding protein"/>
    <property type="match status" value="1"/>
</dbReference>
<dbReference type="RefSeq" id="WP_204018292.1">
    <property type="nucleotide sequence ID" value="NZ_BOOG01000056.1"/>
</dbReference>
<dbReference type="EMBL" id="BOOG01000056">
    <property type="protein sequence ID" value="GIH72640.1"/>
    <property type="molecule type" value="Genomic_DNA"/>
</dbReference>
<evidence type="ECO:0000259" key="1">
    <source>
        <dbReference type="Pfam" id="PF11716"/>
    </source>
</evidence>
<evidence type="ECO:0000313" key="2">
    <source>
        <dbReference type="EMBL" id="GIH72640.1"/>
    </source>
</evidence>
<organism evidence="2 3">
    <name type="scientific">Sphaerimonospora thailandensis</name>
    <dbReference type="NCBI Taxonomy" id="795644"/>
    <lineage>
        <taxon>Bacteria</taxon>
        <taxon>Bacillati</taxon>
        <taxon>Actinomycetota</taxon>
        <taxon>Actinomycetes</taxon>
        <taxon>Streptosporangiales</taxon>
        <taxon>Streptosporangiaceae</taxon>
        <taxon>Sphaerimonospora</taxon>
    </lineage>
</organism>
<dbReference type="GO" id="GO:0046872">
    <property type="term" value="F:metal ion binding"/>
    <property type="evidence" value="ECO:0007669"/>
    <property type="project" value="InterPro"/>
</dbReference>
<feature type="domain" description="Mycothiol-dependent maleylpyruvate isomerase metal-binding" evidence="1">
    <location>
        <begin position="14"/>
        <end position="129"/>
    </location>
</feature>